<organism evidence="1 3">
    <name type="scientific">Morella rubra</name>
    <name type="common">Chinese bayberry</name>
    <dbReference type="NCBI Taxonomy" id="262757"/>
    <lineage>
        <taxon>Eukaryota</taxon>
        <taxon>Viridiplantae</taxon>
        <taxon>Streptophyta</taxon>
        <taxon>Embryophyta</taxon>
        <taxon>Tracheophyta</taxon>
        <taxon>Spermatophyta</taxon>
        <taxon>Magnoliopsida</taxon>
        <taxon>eudicotyledons</taxon>
        <taxon>Gunneridae</taxon>
        <taxon>Pentapetalae</taxon>
        <taxon>rosids</taxon>
        <taxon>fabids</taxon>
        <taxon>Fagales</taxon>
        <taxon>Myricaceae</taxon>
        <taxon>Morella</taxon>
    </lineage>
</organism>
<protein>
    <submittedName>
        <fullName evidence="1">Uncharacterized protein</fullName>
    </submittedName>
</protein>
<evidence type="ECO:0000313" key="3">
    <source>
        <dbReference type="Proteomes" id="UP000516437"/>
    </source>
</evidence>
<dbReference type="Proteomes" id="UP000516437">
    <property type="component" value="Chromosome 5"/>
</dbReference>
<dbReference type="AlphaFoldDB" id="A0A6A1VP77"/>
<dbReference type="EMBL" id="RXIC02000023">
    <property type="protein sequence ID" value="KAB1213746.1"/>
    <property type="molecule type" value="Genomic_DNA"/>
</dbReference>
<comment type="caution">
    <text evidence="1">The sequence shown here is derived from an EMBL/GenBank/DDBJ whole genome shotgun (WGS) entry which is preliminary data.</text>
</comment>
<proteinExistence type="predicted"/>
<accession>A0A6A1VP77</accession>
<evidence type="ECO:0000313" key="1">
    <source>
        <dbReference type="EMBL" id="KAB1213746.1"/>
    </source>
</evidence>
<keyword evidence="3" id="KW-1185">Reference proteome</keyword>
<name>A0A6A1VP77_9ROSI</name>
<reference evidence="1 3" key="2">
    <citation type="journal article" date="2019" name="Plant Biotechnol. J.">
        <title>The red bayberry genome and genetic basis of sex determination.</title>
        <authorList>
            <person name="Jia H.M."/>
            <person name="Jia H.J."/>
            <person name="Cai Q.L."/>
            <person name="Wang Y."/>
            <person name="Zhao H.B."/>
            <person name="Yang W.F."/>
            <person name="Wang G.Y."/>
            <person name="Li Y.H."/>
            <person name="Zhan D.L."/>
            <person name="Shen Y.T."/>
            <person name="Niu Q.F."/>
            <person name="Chang L."/>
            <person name="Qiu J."/>
            <person name="Zhao L."/>
            <person name="Xie H.B."/>
            <person name="Fu W.Y."/>
            <person name="Jin J."/>
            <person name="Li X.W."/>
            <person name="Jiao Y."/>
            <person name="Zhou C.C."/>
            <person name="Tu T."/>
            <person name="Chai C.Y."/>
            <person name="Gao J.L."/>
            <person name="Fan L.J."/>
            <person name="van de Weg E."/>
            <person name="Wang J.Y."/>
            <person name="Gao Z.S."/>
        </authorList>
    </citation>
    <scope>NUCLEOTIDE SEQUENCE [LARGE SCALE GENOMIC DNA]</scope>
    <source>
        <tissue evidence="1">Leaves</tissue>
    </source>
</reference>
<dbReference type="EMBL" id="RXIC02000023">
    <property type="protein sequence ID" value="KAB1213755.1"/>
    <property type="molecule type" value="Genomic_DNA"/>
</dbReference>
<evidence type="ECO:0000313" key="2">
    <source>
        <dbReference type="EMBL" id="KAB1213755.1"/>
    </source>
</evidence>
<reference evidence="1" key="1">
    <citation type="submission" date="2018-07" db="EMBL/GenBank/DDBJ databases">
        <authorList>
            <person name="Gao Z.-S."/>
            <person name="Jia H.-M."/>
            <person name="Jia H.-J."/>
            <person name="Cai Q.-L."/>
            <person name="Wang Y."/>
            <person name="Zhao H.-B."/>
        </authorList>
    </citation>
    <scope>NUCLEOTIDE SEQUENCE</scope>
    <source>
        <tissue evidence="1">Leaves</tissue>
    </source>
</reference>
<reference evidence="1" key="3">
    <citation type="submission" date="2019-09" db="EMBL/GenBank/DDBJ databases">
        <authorList>
            <person name="Gao Z."/>
        </authorList>
    </citation>
    <scope>NUCLEOTIDE SEQUENCE</scope>
    <source>
        <tissue evidence="1">Leaves</tissue>
    </source>
</reference>
<sequence>MVLSFKLMNNITLKDLGTALISFECCKELFEKSEEVTPCKQGYLFLQEGMKLALSTPGEFSAHQTGNGILCNGLKQVDACENDLVDYRDGSADGRKGSVELVTLADVQSLDSNPANAGVATDDDADINFFDDDLSD</sequence>
<gene>
    <name evidence="1" type="ORF">CJ030_MR5G021878</name>
    <name evidence="2" type="ORF">CJ030_MR5G021887</name>
</gene>